<dbReference type="PANTHER" id="PTHR35483:SF1">
    <property type="entry name" value="GLYCINE-RICH PROTEIN-RELATED"/>
    <property type="match status" value="1"/>
</dbReference>
<name>A0A5B7BI06_DAVIN</name>
<feature type="compositionally biased region" description="Gly residues" evidence="1">
    <location>
        <begin position="129"/>
        <end position="144"/>
    </location>
</feature>
<evidence type="ECO:0000313" key="2">
    <source>
        <dbReference type="EMBL" id="MPA68104.1"/>
    </source>
</evidence>
<dbReference type="GO" id="GO:0009507">
    <property type="term" value="C:chloroplast"/>
    <property type="evidence" value="ECO:0007669"/>
    <property type="project" value="TreeGrafter"/>
</dbReference>
<reference evidence="2" key="1">
    <citation type="submission" date="2019-08" db="EMBL/GenBank/DDBJ databases">
        <title>Reference gene set and small RNA set construction with multiple tissues from Davidia involucrata Baill.</title>
        <authorList>
            <person name="Yang H."/>
            <person name="Zhou C."/>
            <person name="Li G."/>
            <person name="Wang J."/>
            <person name="Gao P."/>
            <person name="Wang M."/>
            <person name="Wang R."/>
            <person name="Zhao Y."/>
        </authorList>
    </citation>
    <scope>NUCLEOTIDE SEQUENCE</scope>
    <source>
        <tissue evidence="2">Mixed with DoveR01_LX</tissue>
    </source>
</reference>
<evidence type="ECO:0000256" key="1">
    <source>
        <dbReference type="SAM" id="MobiDB-lite"/>
    </source>
</evidence>
<sequence length="257" mass="28873">MSFIQVTACQPAFNVTNIHNSFHAPSMPCITPSLFSQLCKTSLKLTTGASTYQCGRRLPKTSLKLTTCASTYQHCTPVCLFGGKGKSENENEASPWKSLEKAMGSLKKEQSIEDLLRKQIEKQEYYDDGGSGGNRSGGDGGDSGGSEDEGVDGILDELLQVILATVGFIFLYMYIIDGEDITRLAKDWIKFLFGGKKSIRLSRVMTQWGMFYQRLTRKKEVQKDWLERAIINTPTWFDSPRKYKRILRAYVAETSDQ</sequence>
<gene>
    <name evidence="2" type="ORF">Din_037545</name>
</gene>
<feature type="region of interest" description="Disordered" evidence="1">
    <location>
        <begin position="125"/>
        <end position="147"/>
    </location>
</feature>
<proteinExistence type="predicted"/>
<accession>A0A5B7BI06</accession>
<organism evidence="2">
    <name type="scientific">Davidia involucrata</name>
    <name type="common">Dove tree</name>
    <dbReference type="NCBI Taxonomy" id="16924"/>
    <lineage>
        <taxon>Eukaryota</taxon>
        <taxon>Viridiplantae</taxon>
        <taxon>Streptophyta</taxon>
        <taxon>Embryophyta</taxon>
        <taxon>Tracheophyta</taxon>
        <taxon>Spermatophyta</taxon>
        <taxon>Magnoliopsida</taxon>
        <taxon>eudicotyledons</taxon>
        <taxon>Gunneridae</taxon>
        <taxon>Pentapetalae</taxon>
        <taxon>asterids</taxon>
        <taxon>Cornales</taxon>
        <taxon>Nyssaceae</taxon>
        <taxon>Davidia</taxon>
    </lineage>
</organism>
<dbReference type="EMBL" id="GHES01037545">
    <property type="protein sequence ID" value="MPA68104.1"/>
    <property type="molecule type" value="Transcribed_RNA"/>
</dbReference>
<dbReference type="PANTHER" id="PTHR35483">
    <property type="entry name" value="NUCLEUSENVELOPE PROTEIN"/>
    <property type="match status" value="1"/>
</dbReference>
<dbReference type="AlphaFoldDB" id="A0A5B7BI06"/>
<protein>
    <submittedName>
        <fullName evidence="2">Uncharacterized protein</fullName>
    </submittedName>
</protein>